<reference evidence="4" key="1">
    <citation type="submission" date="2018-11" db="EMBL/GenBank/DDBJ databases">
        <authorList>
            <person name="Grassa J C."/>
        </authorList>
    </citation>
    <scope>NUCLEOTIDE SEQUENCE [LARGE SCALE GENOMIC DNA]</scope>
</reference>
<name>A0A803PJ41_CANSA</name>
<keyword evidence="2" id="KW-0677">Repeat</keyword>
<feature type="repeat" description="WD" evidence="3">
    <location>
        <begin position="313"/>
        <end position="346"/>
    </location>
</feature>
<dbReference type="Gene3D" id="2.130.10.10">
    <property type="entry name" value="YVTN repeat-like/Quinoprotein amine dehydrogenase"/>
    <property type="match status" value="1"/>
</dbReference>
<dbReference type="PROSITE" id="PS50082">
    <property type="entry name" value="WD_REPEATS_2"/>
    <property type="match status" value="3"/>
</dbReference>
<dbReference type="InterPro" id="IPR036322">
    <property type="entry name" value="WD40_repeat_dom_sf"/>
</dbReference>
<feature type="repeat" description="WD" evidence="3">
    <location>
        <begin position="399"/>
        <end position="439"/>
    </location>
</feature>
<dbReference type="SMART" id="SM00320">
    <property type="entry name" value="WD40"/>
    <property type="match status" value="7"/>
</dbReference>
<sequence length="743" mass="82960">MTGREKFSTHNGDPLPNPHHYRSVVGALQYAVITKPEILYPGSSVYVETFRTTLKGKPNAMQAGVPCRKTRGMAVATRRSITVVHAAACVVYLEQNSVRENDMFFDSQDFLSSEESSVAQEELSSSNLEYEIWFSEPSSVEERRKIFLTQMGLAEFTSKNNSSREMEIEVDSSSKIMARDRLVECGGTVSRGSMFSVSHIEETLDCCRGEESGEANSLSNVLDQKEDHSIVLAVESPPREAEVHVECHTLHGDTKKVKSWWKRFVNKSKGRVSRVACDASKSVMQTTKASKLKVIHNKKMCLEFTAPVIGQEIHAHEGFICSMKFSPDGQFLASGGEDGVVRVWRVMTMASSDYLSAKGSFCSKLKEGKSSFQRKHPIRASVIFPENIFRIDETPVHEFYGHSSDVLDLAWSNSNCIISSSKDKTVRLWQLGRKDCLNKFEHNNYVTCIQFNPLDDNYFISGSIDGKVRIWGLSEKRVVDWTDVRDVITAISYQPDGKGFIVGSITGTCRTYRTSGECLMLDSQIHIPGKKKASGNKITGIKFSQDKSQSVMISSEDSKLRIFDGVDLTHKYKGLPKSGSQVSASFTSSEKHIISVGEDSHVYIWNHDALSAPSSKQTKSVRSCEHFFHNGVSVAIPWSGMGTEQNNLSNAQDHLETTSWTRDSERFSLGSWFSIDGTCKGSATWPEEKLPLWDISFTEDHDSLQQHHHNPTAISETWGLVIVTAGLDGTIRTFHNYGLPVRL</sequence>
<dbReference type="Pfam" id="PF00400">
    <property type="entry name" value="WD40"/>
    <property type="match status" value="3"/>
</dbReference>
<dbReference type="PANTHER" id="PTHR14221">
    <property type="entry name" value="WD REPEAT DOMAIN 44"/>
    <property type="match status" value="1"/>
</dbReference>
<accession>A0A803PJ41</accession>
<dbReference type="InterPro" id="IPR040324">
    <property type="entry name" value="WDR44/Dgr2"/>
</dbReference>
<feature type="repeat" description="WD" evidence="3">
    <location>
        <begin position="439"/>
        <end position="481"/>
    </location>
</feature>
<keyword evidence="5" id="KW-1185">Reference proteome</keyword>
<organism evidence="4 5">
    <name type="scientific">Cannabis sativa</name>
    <name type="common">Hemp</name>
    <name type="synonym">Marijuana</name>
    <dbReference type="NCBI Taxonomy" id="3483"/>
    <lineage>
        <taxon>Eukaryota</taxon>
        <taxon>Viridiplantae</taxon>
        <taxon>Streptophyta</taxon>
        <taxon>Embryophyta</taxon>
        <taxon>Tracheophyta</taxon>
        <taxon>Spermatophyta</taxon>
        <taxon>Magnoliopsida</taxon>
        <taxon>eudicotyledons</taxon>
        <taxon>Gunneridae</taxon>
        <taxon>Pentapetalae</taxon>
        <taxon>rosids</taxon>
        <taxon>fabids</taxon>
        <taxon>Rosales</taxon>
        <taxon>Cannabaceae</taxon>
        <taxon>Cannabis</taxon>
    </lineage>
</organism>
<dbReference type="InterPro" id="IPR001680">
    <property type="entry name" value="WD40_rpt"/>
</dbReference>
<dbReference type="SUPFAM" id="SSF50978">
    <property type="entry name" value="WD40 repeat-like"/>
    <property type="match status" value="1"/>
</dbReference>
<dbReference type="PROSITE" id="PS50294">
    <property type="entry name" value="WD_REPEATS_REGION"/>
    <property type="match status" value="3"/>
</dbReference>
<proteinExistence type="predicted"/>
<evidence type="ECO:0000256" key="2">
    <source>
        <dbReference type="ARBA" id="ARBA00022737"/>
    </source>
</evidence>
<dbReference type="EMBL" id="UZAU01000369">
    <property type="status" value="NOT_ANNOTATED_CDS"/>
    <property type="molecule type" value="Genomic_DNA"/>
</dbReference>
<evidence type="ECO:0000313" key="4">
    <source>
        <dbReference type="EnsemblPlants" id="cds.evm.model.04.886"/>
    </source>
</evidence>
<evidence type="ECO:0000256" key="3">
    <source>
        <dbReference type="PROSITE-ProRule" id="PRU00221"/>
    </source>
</evidence>
<keyword evidence="1 3" id="KW-0853">WD repeat</keyword>
<dbReference type="InterPro" id="IPR015943">
    <property type="entry name" value="WD40/YVTN_repeat-like_dom_sf"/>
</dbReference>
<dbReference type="PANTHER" id="PTHR14221:SF31">
    <property type="entry name" value="TRANSDUCIN_WD40 REPEAT-LIKE SUPERFAMILY PROTEIN"/>
    <property type="match status" value="1"/>
</dbReference>
<evidence type="ECO:0000256" key="1">
    <source>
        <dbReference type="ARBA" id="ARBA00022574"/>
    </source>
</evidence>
<protein>
    <submittedName>
        <fullName evidence="4">Uncharacterized protein</fullName>
    </submittedName>
</protein>
<dbReference type="Proteomes" id="UP000596661">
    <property type="component" value="Chromosome 4"/>
</dbReference>
<dbReference type="Gramene" id="evm.model.04.886">
    <property type="protein sequence ID" value="cds.evm.model.04.886"/>
    <property type="gene ID" value="evm.TU.04.886"/>
</dbReference>
<dbReference type="InterPro" id="IPR020472">
    <property type="entry name" value="WD40_PAC1"/>
</dbReference>
<reference evidence="4" key="2">
    <citation type="submission" date="2021-03" db="UniProtKB">
        <authorList>
            <consortium name="EnsemblPlants"/>
        </authorList>
    </citation>
    <scope>IDENTIFICATION</scope>
</reference>
<dbReference type="AlphaFoldDB" id="A0A803PJ41"/>
<dbReference type="EnsemblPlants" id="evm.model.04.886">
    <property type="protein sequence ID" value="cds.evm.model.04.886"/>
    <property type="gene ID" value="evm.TU.04.886"/>
</dbReference>
<dbReference type="OMA" id="KINGHKG"/>
<dbReference type="PRINTS" id="PR00320">
    <property type="entry name" value="GPROTEINBRPT"/>
</dbReference>
<evidence type="ECO:0000313" key="5">
    <source>
        <dbReference type="Proteomes" id="UP000596661"/>
    </source>
</evidence>